<accession>A0AAW3A1R5</accession>
<evidence type="ECO:0000313" key="2">
    <source>
        <dbReference type="Proteomes" id="UP001482455"/>
    </source>
</evidence>
<sequence length="99" mass="11560">MVGNVHEGKGIKGAKQLRWTDLRGDHAFFEVLQHAMGAVESLDEFQQRNNDVELLDADFPEEHIYFMSMSLKMAGRAYKQLWKVAIDMMRTALWRVLKY</sequence>
<evidence type="ECO:0000313" key="1">
    <source>
        <dbReference type="EMBL" id="KAL0497604.1"/>
    </source>
</evidence>
<keyword evidence="2" id="KW-1185">Reference proteome</keyword>
<dbReference type="AlphaFoldDB" id="A0AAW3A1R5"/>
<proteinExistence type="predicted"/>
<gene>
    <name evidence="1" type="ORF">Q4I30_006626</name>
</gene>
<protein>
    <submittedName>
        <fullName evidence="1">Uncharacterized protein</fullName>
    </submittedName>
</protein>
<organism evidence="1 2">
    <name type="scientific">Leishmania utingensis</name>
    <dbReference type="NCBI Taxonomy" id="653362"/>
    <lineage>
        <taxon>Eukaryota</taxon>
        <taxon>Discoba</taxon>
        <taxon>Euglenozoa</taxon>
        <taxon>Kinetoplastea</taxon>
        <taxon>Metakinetoplastina</taxon>
        <taxon>Trypanosomatida</taxon>
        <taxon>Trypanosomatidae</taxon>
        <taxon>Leishmaniinae</taxon>
        <taxon>Leishmania</taxon>
    </lineage>
</organism>
<reference evidence="1 2" key="1">
    <citation type="submission" date="2024-02" db="EMBL/GenBank/DDBJ databases">
        <title>FIRST GENOME SEQUENCES OF Leishmania (Viannia) shawi, Leishmania (Viannia) lindenbergi AND Leishmania (Viannia) utingensis.</title>
        <authorList>
            <person name="Resadore F."/>
            <person name="Custodio M.G.F."/>
            <person name="Boite M.C."/>
            <person name="Cupolillo E."/>
            <person name="Ferreira G.E.M."/>
        </authorList>
    </citation>
    <scope>NUCLEOTIDE SEQUENCE [LARGE SCALE GENOMIC DNA]</scope>
    <source>
        <strain evidence="1 2">ITUB/BR/1977/M4964</strain>
    </source>
</reference>
<dbReference type="EMBL" id="JBAMZL010000034">
    <property type="protein sequence ID" value="KAL0497604.1"/>
    <property type="molecule type" value="Genomic_DNA"/>
</dbReference>
<name>A0AAW3A1R5_9TRYP</name>
<comment type="caution">
    <text evidence="1">The sequence shown here is derived from an EMBL/GenBank/DDBJ whole genome shotgun (WGS) entry which is preliminary data.</text>
</comment>
<dbReference type="Proteomes" id="UP001482455">
    <property type="component" value="Unassembled WGS sequence"/>
</dbReference>